<dbReference type="AlphaFoldDB" id="A0A517YVM8"/>
<protein>
    <submittedName>
        <fullName evidence="1">Uncharacterized protein</fullName>
    </submittedName>
</protein>
<proteinExistence type="predicted"/>
<keyword evidence="2" id="KW-1185">Reference proteome</keyword>
<accession>A0A517YVM8</accession>
<organism evidence="1 2">
    <name type="scientific">Poriferisphaera corsica</name>
    <dbReference type="NCBI Taxonomy" id="2528020"/>
    <lineage>
        <taxon>Bacteria</taxon>
        <taxon>Pseudomonadati</taxon>
        <taxon>Planctomycetota</taxon>
        <taxon>Phycisphaerae</taxon>
        <taxon>Phycisphaerales</taxon>
        <taxon>Phycisphaeraceae</taxon>
        <taxon>Poriferisphaera</taxon>
    </lineage>
</organism>
<evidence type="ECO:0000313" key="2">
    <source>
        <dbReference type="Proteomes" id="UP000317369"/>
    </source>
</evidence>
<reference evidence="1 2" key="1">
    <citation type="submission" date="2019-02" db="EMBL/GenBank/DDBJ databases">
        <title>Deep-cultivation of Planctomycetes and their phenomic and genomic characterization uncovers novel biology.</title>
        <authorList>
            <person name="Wiegand S."/>
            <person name="Jogler M."/>
            <person name="Boedeker C."/>
            <person name="Pinto D."/>
            <person name="Vollmers J."/>
            <person name="Rivas-Marin E."/>
            <person name="Kohn T."/>
            <person name="Peeters S.H."/>
            <person name="Heuer A."/>
            <person name="Rast P."/>
            <person name="Oberbeckmann S."/>
            <person name="Bunk B."/>
            <person name="Jeske O."/>
            <person name="Meyerdierks A."/>
            <person name="Storesund J.E."/>
            <person name="Kallscheuer N."/>
            <person name="Luecker S."/>
            <person name="Lage O.M."/>
            <person name="Pohl T."/>
            <person name="Merkel B.J."/>
            <person name="Hornburger P."/>
            <person name="Mueller R.-W."/>
            <person name="Bruemmer F."/>
            <person name="Labrenz M."/>
            <person name="Spormann A.M."/>
            <person name="Op den Camp H."/>
            <person name="Overmann J."/>
            <person name="Amann R."/>
            <person name="Jetten M.S.M."/>
            <person name="Mascher T."/>
            <person name="Medema M.H."/>
            <person name="Devos D.P."/>
            <person name="Kaster A.-K."/>
            <person name="Ovreas L."/>
            <person name="Rohde M."/>
            <person name="Galperin M.Y."/>
            <person name="Jogler C."/>
        </authorList>
    </citation>
    <scope>NUCLEOTIDE SEQUENCE [LARGE SCALE GENOMIC DNA]</scope>
    <source>
        <strain evidence="1 2">KS4</strain>
    </source>
</reference>
<dbReference type="EMBL" id="CP036425">
    <property type="protein sequence ID" value="QDU34287.1"/>
    <property type="molecule type" value="Genomic_DNA"/>
</dbReference>
<dbReference type="KEGG" id="pcor:KS4_23540"/>
<evidence type="ECO:0000313" key="1">
    <source>
        <dbReference type="EMBL" id="QDU34287.1"/>
    </source>
</evidence>
<dbReference type="RefSeq" id="WP_145078002.1">
    <property type="nucleotide sequence ID" value="NZ_CP036425.1"/>
</dbReference>
<sequence>MTNEQYQKMLKLAAEIENSLTPEQQDAAVNVCRMYDNPNQCVFRSLMPSQTERIGVAETIEALIKKGALYREELTHAIGWTNAGCAAFQRVYRKRQNQPANQEEGNE</sequence>
<dbReference type="Proteomes" id="UP000317369">
    <property type="component" value="Chromosome"/>
</dbReference>
<gene>
    <name evidence="1" type="ORF">KS4_23540</name>
</gene>
<name>A0A517YVM8_9BACT</name>